<evidence type="ECO:0000256" key="2">
    <source>
        <dbReference type="ARBA" id="ARBA00023002"/>
    </source>
</evidence>
<evidence type="ECO:0000256" key="1">
    <source>
        <dbReference type="ARBA" id="ARBA00009080"/>
    </source>
</evidence>
<feature type="domain" description="3-hydroxyisobutyrate dehydrogenase-like NAD-binding" evidence="6">
    <location>
        <begin position="163"/>
        <end position="283"/>
    </location>
</feature>
<dbReference type="GO" id="GO:0016491">
    <property type="term" value="F:oxidoreductase activity"/>
    <property type="evidence" value="ECO:0007669"/>
    <property type="project" value="UniProtKB-KW"/>
</dbReference>
<dbReference type="Pfam" id="PF14833">
    <property type="entry name" value="NAD_binding_11"/>
    <property type="match status" value="1"/>
</dbReference>
<dbReference type="AlphaFoldDB" id="A0A3E0WR07"/>
<dbReference type="RefSeq" id="WP_116303012.1">
    <property type="nucleotide sequence ID" value="NZ_NFZV01000016.1"/>
</dbReference>
<feature type="active site" evidence="4">
    <location>
        <position position="169"/>
    </location>
</feature>
<evidence type="ECO:0000259" key="6">
    <source>
        <dbReference type="Pfam" id="PF14833"/>
    </source>
</evidence>
<accession>A0A3E0WR07</accession>
<dbReference type="PIRSF" id="PIRSF000103">
    <property type="entry name" value="HIBADH"/>
    <property type="match status" value="1"/>
</dbReference>
<keyword evidence="8" id="KW-1185">Reference proteome</keyword>
<comment type="similarity">
    <text evidence="1">Belongs to the HIBADH-related family.</text>
</comment>
<evidence type="ECO:0000256" key="3">
    <source>
        <dbReference type="ARBA" id="ARBA00023027"/>
    </source>
</evidence>
<protein>
    <recommendedName>
        <fullName evidence="9">2-hydroxy-3-oxopropionate reductase</fullName>
    </recommendedName>
</protein>
<evidence type="ECO:0000256" key="4">
    <source>
        <dbReference type="PIRSR" id="PIRSR000103-1"/>
    </source>
</evidence>
<dbReference type="GO" id="GO:0050661">
    <property type="term" value="F:NADP binding"/>
    <property type="evidence" value="ECO:0007669"/>
    <property type="project" value="InterPro"/>
</dbReference>
<evidence type="ECO:0000259" key="5">
    <source>
        <dbReference type="Pfam" id="PF03446"/>
    </source>
</evidence>
<dbReference type="PANTHER" id="PTHR43060">
    <property type="entry name" value="3-HYDROXYISOBUTYRATE DEHYDROGENASE-LIKE 1, MITOCHONDRIAL-RELATED"/>
    <property type="match status" value="1"/>
</dbReference>
<dbReference type="InterPro" id="IPR015815">
    <property type="entry name" value="HIBADH-related"/>
</dbReference>
<dbReference type="InterPro" id="IPR002204">
    <property type="entry name" value="3-OH-isobutyrate_DH-rel_CS"/>
</dbReference>
<dbReference type="Proteomes" id="UP000256763">
    <property type="component" value="Unassembled WGS sequence"/>
</dbReference>
<keyword evidence="3" id="KW-0520">NAD</keyword>
<dbReference type="Gene3D" id="1.10.1040.10">
    <property type="entry name" value="N-(1-d-carboxylethyl)-l-norvaline Dehydrogenase, domain 2"/>
    <property type="match status" value="1"/>
</dbReference>
<dbReference type="PANTHER" id="PTHR43060:SF15">
    <property type="entry name" value="3-HYDROXYISOBUTYRATE DEHYDROGENASE-LIKE 1, MITOCHONDRIAL-RELATED"/>
    <property type="match status" value="1"/>
</dbReference>
<dbReference type="SUPFAM" id="SSF48179">
    <property type="entry name" value="6-phosphogluconate dehydrogenase C-terminal domain-like"/>
    <property type="match status" value="1"/>
</dbReference>
<name>A0A3E0WR07_9GAMM</name>
<reference evidence="8" key="1">
    <citation type="submission" date="2017-05" db="EMBL/GenBank/DDBJ databases">
        <authorList>
            <person name="Sharma S."/>
            <person name="Sidhu C."/>
            <person name="Pinnaka A.K."/>
        </authorList>
    </citation>
    <scope>NUCLEOTIDE SEQUENCE [LARGE SCALE GENOMIC DNA]</scope>
    <source>
        <strain evidence="8">AK93</strain>
    </source>
</reference>
<proteinExistence type="inferred from homology"/>
<dbReference type="SUPFAM" id="SSF51735">
    <property type="entry name" value="NAD(P)-binding Rossmann-fold domains"/>
    <property type="match status" value="1"/>
</dbReference>
<dbReference type="Gene3D" id="3.40.50.720">
    <property type="entry name" value="NAD(P)-binding Rossmann-like Domain"/>
    <property type="match status" value="1"/>
</dbReference>
<organism evidence="7 8">
    <name type="scientific">Alkalilimnicola ehrlichii</name>
    <dbReference type="NCBI Taxonomy" id="351052"/>
    <lineage>
        <taxon>Bacteria</taxon>
        <taxon>Pseudomonadati</taxon>
        <taxon>Pseudomonadota</taxon>
        <taxon>Gammaproteobacteria</taxon>
        <taxon>Chromatiales</taxon>
        <taxon>Ectothiorhodospiraceae</taxon>
        <taxon>Alkalilimnicola</taxon>
    </lineage>
</organism>
<gene>
    <name evidence="7" type="ORF">CAL65_15365</name>
</gene>
<dbReference type="GO" id="GO:0051287">
    <property type="term" value="F:NAD binding"/>
    <property type="evidence" value="ECO:0007669"/>
    <property type="project" value="InterPro"/>
</dbReference>
<evidence type="ECO:0000313" key="8">
    <source>
        <dbReference type="Proteomes" id="UP000256763"/>
    </source>
</evidence>
<dbReference type="EMBL" id="NFZW01000016">
    <property type="protein sequence ID" value="RFA34415.1"/>
    <property type="molecule type" value="Genomic_DNA"/>
</dbReference>
<dbReference type="Pfam" id="PF03446">
    <property type="entry name" value="NAD_binding_2"/>
    <property type="match status" value="1"/>
</dbReference>
<dbReference type="OrthoDB" id="9786703at2"/>
<evidence type="ECO:0008006" key="9">
    <source>
        <dbReference type="Google" id="ProtNLM"/>
    </source>
</evidence>
<keyword evidence="2" id="KW-0560">Oxidoreductase</keyword>
<comment type="caution">
    <text evidence="7">The sequence shown here is derived from an EMBL/GenBank/DDBJ whole genome shotgun (WGS) entry which is preliminary data.</text>
</comment>
<dbReference type="PROSITE" id="PS00895">
    <property type="entry name" value="3_HYDROXYISOBUT_DH"/>
    <property type="match status" value="1"/>
</dbReference>
<dbReference type="InterPro" id="IPR008927">
    <property type="entry name" value="6-PGluconate_DH-like_C_sf"/>
</dbReference>
<dbReference type="InterPro" id="IPR029154">
    <property type="entry name" value="HIBADH-like_NADP-bd"/>
</dbReference>
<evidence type="ECO:0000313" key="7">
    <source>
        <dbReference type="EMBL" id="RFA34415.1"/>
    </source>
</evidence>
<dbReference type="InterPro" id="IPR036291">
    <property type="entry name" value="NAD(P)-bd_dom_sf"/>
</dbReference>
<dbReference type="GO" id="GO:0016054">
    <property type="term" value="P:organic acid catabolic process"/>
    <property type="evidence" value="ECO:0007669"/>
    <property type="project" value="UniProtKB-ARBA"/>
</dbReference>
<sequence length="288" mass="29783">MTSQVAFLGLGAMGAPMARNLANAGFATRAWNRTPKPVEHLEANGVAVTAELAAAVAGAEFVLMCVLDDAASETVLSQALPHLQADTIVLDHSTIGVDTARRLAAQAAEVGVHYLDAPVSGGTAGAEAGTLSIMLGGAAAIVERCDAVLNAIGARYQRMGPSGSGQATKLVNQLLTAVHSAAAVEALNLGRQLGLELDALQDILSRSFGASRMLERTVPELQKGQFQSAFTVDVLSKDLGLIERLGKTTGTPLPFGETAYRLYRSGQQAGLGGLDAAALVRLLEPKKT</sequence>
<feature type="domain" description="6-phosphogluconate dehydrogenase NADP-binding" evidence="5">
    <location>
        <begin position="4"/>
        <end position="157"/>
    </location>
</feature>
<dbReference type="InterPro" id="IPR006115">
    <property type="entry name" value="6PGDH_NADP-bd"/>
</dbReference>
<dbReference type="InterPro" id="IPR013328">
    <property type="entry name" value="6PGD_dom2"/>
</dbReference>